<protein>
    <submittedName>
        <fullName evidence="2">Uncharacterized protein</fullName>
    </submittedName>
</protein>
<dbReference type="Proteomes" id="UP000242930">
    <property type="component" value="Unassembled WGS sequence"/>
</dbReference>
<dbReference type="EMBL" id="FNZE01000009">
    <property type="protein sequence ID" value="SEJ48815.1"/>
    <property type="molecule type" value="Genomic_DNA"/>
</dbReference>
<feature type="compositionally biased region" description="Basic and acidic residues" evidence="1">
    <location>
        <begin position="83"/>
        <end position="96"/>
    </location>
</feature>
<evidence type="ECO:0000256" key="1">
    <source>
        <dbReference type="SAM" id="MobiDB-lite"/>
    </source>
</evidence>
<accession>A0A1H6ZJ14</accession>
<name>A0A1H6ZJ14_9PSED</name>
<evidence type="ECO:0000313" key="3">
    <source>
        <dbReference type="Proteomes" id="UP000242930"/>
    </source>
</evidence>
<proteinExistence type="predicted"/>
<organism evidence="2 3">
    <name type="scientific">Pseudomonas linyingensis</name>
    <dbReference type="NCBI Taxonomy" id="915471"/>
    <lineage>
        <taxon>Bacteria</taxon>
        <taxon>Pseudomonadati</taxon>
        <taxon>Pseudomonadota</taxon>
        <taxon>Gammaproteobacteria</taxon>
        <taxon>Pseudomonadales</taxon>
        <taxon>Pseudomonadaceae</taxon>
        <taxon>Pseudomonas</taxon>
    </lineage>
</organism>
<evidence type="ECO:0000313" key="2">
    <source>
        <dbReference type="EMBL" id="SEJ48815.1"/>
    </source>
</evidence>
<dbReference type="STRING" id="915471.SAMN05216201_109183"/>
<gene>
    <name evidence="2" type="ORF">SAMN05216201_109183</name>
</gene>
<feature type="region of interest" description="Disordered" evidence="1">
    <location>
        <begin position="74"/>
        <end position="106"/>
    </location>
</feature>
<reference evidence="3" key="1">
    <citation type="submission" date="2016-10" db="EMBL/GenBank/DDBJ databases">
        <authorList>
            <person name="Varghese N."/>
            <person name="Submissions S."/>
        </authorList>
    </citation>
    <scope>NUCLEOTIDE SEQUENCE [LARGE SCALE GENOMIC DNA]</scope>
    <source>
        <strain evidence="3">LMG 25967</strain>
    </source>
</reference>
<sequence>MAGGAWHLAMLSQGLHLDQNGGIGRLVQMIGVQRGVIVLQLAENAGAIDLCIMLIQMGMLEGMRRRCRLGDVFQPGSRVPAPSHEHGQEQRKHESDPEGLAEHLGL</sequence>
<dbReference type="AlphaFoldDB" id="A0A1H6ZJ14"/>
<keyword evidence="3" id="KW-1185">Reference proteome</keyword>